<feature type="transmembrane region" description="Helical" evidence="7">
    <location>
        <begin position="191"/>
        <end position="208"/>
    </location>
</feature>
<dbReference type="Pfam" id="PF03706">
    <property type="entry name" value="LPG_synthase_TM"/>
    <property type="match status" value="1"/>
</dbReference>
<dbReference type="RefSeq" id="WP_165449522.1">
    <property type="nucleotide sequence ID" value="NZ_SHKY01000001.1"/>
</dbReference>
<comment type="caution">
    <text evidence="8">The sequence shown here is derived from an EMBL/GenBank/DDBJ whole genome shotgun (WGS) entry which is preliminary data.</text>
</comment>
<sequence>MTVATGIRDQDGESVELAEPTPAPQPTARRRRRPPWWLRLTVLAVATVAAGFTLRGRIPAPRDVAGMLADADLRWIAAAILLQFLSQVAFALQQRRLLAGAGVRLPVRQAVAITYSRSAISMVLPAGSAMSAAFAIRQYRRHGAATGTATAVTVLSGLASAAGLALLAGAAFASRTTAWLIRAATERPGPLLASLAALAVVGVIALTAHRWRHTVGRTVTRWSMVARAVEQARRAARDVRSVSLRDWAATIAYAAVNWLLDLACLVAAAHAVGVEVPWRHLATAYLAVQIARQIPLTPGGIGLIEASLLTALVTGGIAEAGAAAVVLAYRLISFWLILPPGLTAYVRLRRRPATARFTSSRAPRGNA</sequence>
<comment type="subcellular location">
    <subcellularLocation>
        <location evidence="1">Cell membrane</location>
        <topology evidence="1">Multi-pass membrane protein</topology>
    </subcellularLocation>
</comment>
<feature type="transmembrane region" description="Helical" evidence="7">
    <location>
        <begin position="112"/>
        <end position="136"/>
    </location>
</feature>
<keyword evidence="4 7" id="KW-1133">Transmembrane helix</keyword>
<feature type="transmembrane region" description="Helical" evidence="7">
    <location>
        <begin position="327"/>
        <end position="346"/>
    </location>
</feature>
<dbReference type="AlphaFoldDB" id="A0A4Q7ZM87"/>
<evidence type="ECO:0000256" key="6">
    <source>
        <dbReference type="SAM" id="MobiDB-lite"/>
    </source>
</evidence>
<dbReference type="Proteomes" id="UP000292564">
    <property type="component" value="Unassembled WGS sequence"/>
</dbReference>
<protein>
    <recommendedName>
        <fullName evidence="10">Lysylphosphatidylglycerol synthase-like protein</fullName>
    </recommendedName>
</protein>
<feature type="region of interest" description="Disordered" evidence="6">
    <location>
        <begin position="1"/>
        <end position="30"/>
    </location>
</feature>
<evidence type="ECO:0000256" key="5">
    <source>
        <dbReference type="ARBA" id="ARBA00023136"/>
    </source>
</evidence>
<dbReference type="InterPro" id="IPR022791">
    <property type="entry name" value="L-PG_synthase/AglD"/>
</dbReference>
<feature type="transmembrane region" description="Helical" evidence="7">
    <location>
        <begin position="36"/>
        <end position="54"/>
    </location>
</feature>
<feature type="transmembrane region" description="Helical" evidence="7">
    <location>
        <begin position="247"/>
        <end position="272"/>
    </location>
</feature>
<feature type="transmembrane region" description="Helical" evidence="7">
    <location>
        <begin position="75"/>
        <end position="92"/>
    </location>
</feature>
<feature type="transmembrane region" description="Helical" evidence="7">
    <location>
        <begin position="148"/>
        <end position="171"/>
    </location>
</feature>
<dbReference type="PANTHER" id="PTHR39087:SF2">
    <property type="entry name" value="UPF0104 MEMBRANE PROTEIN MJ1595"/>
    <property type="match status" value="1"/>
</dbReference>
<accession>A0A4Q7ZM87</accession>
<name>A0A4Q7ZM87_9ACTN</name>
<keyword evidence="5 7" id="KW-0472">Membrane</keyword>
<dbReference type="PANTHER" id="PTHR39087">
    <property type="entry name" value="UPF0104 MEMBRANE PROTEIN MJ1595"/>
    <property type="match status" value="1"/>
</dbReference>
<evidence type="ECO:0000256" key="2">
    <source>
        <dbReference type="ARBA" id="ARBA00022475"/>
    </source>
</evidence>
<evidence type="ECO:0000256" key="7">
    <source>
        <dbReference type="SAM" id="Phobius"/>
    </source>
</evidence>
<evidence type="ECO:0000256" key="3">
    <source>
        <dbReference type="ARBA" id="ARBA00022692"/>
    </source>
</evidence>
<organism evidence="8 9">
    <name type="scientific">Krasilnikovia cinnamomea</name>
    <dbReference type="NCBI Taxonomy" id="349313"/>
    <lineage>
        <taxon>Bacteria</taxon>
        <taxon>Bacillati</taxon>
        <taxon>Actinomycetota</taxon>
        <taxon>Actinomycetes</taxon>
        <taxon>Micromonosporales</taxon>
        <taxon>Micromonosporaceae</taxon>
        <taxon>Krasilnikovia</taxon>
    </lineage>
</organism>
<gene>
    <name evidence="8" type="ORF">EV385_3567</name>
</gene>
<evidence type="ECO:0000313" key="9">
    <source>
        <dbReference type="Proteomes" id="UP000292564"/>
    </source>
</evidence>
<dbReference type="EMBL" id="SHKY01000001">
    <property type="protein sequence ID" value="RZU51734.1"/>
    <property type="molecule type" value="Genomic_DNA"/>
</dbReference>
<proteinExistence type="predicted"/>
<keyword evidence="3 7" id="KW-0812">Transmembrane</keyword>
<keyword evidence="2" id="KW-1003">Cell membrane</keyword>
<evidence type="ECO:0000256" key="4">
    <source>
        <dbReference type="ARBA" id="ARBA00022989"/>
    </source>
</evidence>
<evidence type="ECO:0008006" key="10">
    <source>
        <dbReference type="Google" id="ProtNLM"/>
    </source>
</evidence>
<keyword evidence="9" id="KW-1185">Reference proteome</keyword>
<dbReference type="NCBIfam" id="TIGR00374">
    <property type="entry name" value="flippase-like domain"/>
    <property type="match status" value="1"/>
</dbReference>
<reference evidence="8 9" key="1">
    <citation type="submission" date="2019-02" db="EMBL/GenBank/DDBJ databases">
        <title>Sequencing the genomes of 1000 actinobacteria strains.</title>
        <authorList>
            <person name="Klenk H.-P."/>
        </authorList>
    </citation>
    <scope>NUCLEOTIDE SEQUENCE [LARGE SCALE GENOMIC DNA]</scope>
    <source>
        <strain evidence="8 9">DSM 45162</strain>
    </source>
</reference>
<evidence type="ECO:0000313" key="8">
    <source>
        <dbReference type="EMBL" id="RZU51734.1"/>
    </source>
</evidence>
<dbReference type="GO" id="GO:0005886">
    <property type="term" value="C:plasma membrane"/>
    <property type="evidence" value="ECO:0007669"/>
    <property type="project" value="UniProtKB-SubCell"/>
</dbReference>
<evidence type="ECO:0000256" key="1">
    <source>
        <dbReference type="ARBA" id="ARBA00004651"/>
    </source>
</evidence>